<organism evidence="3 4">
    <name type="scientific">Pseudahrensia aquimaris</name>
    <dbReference type="NCBI Taxonomy" id="744461"/>
    <lineage>
        <taxon>Bacteria</taxon>
        <taxon>Pseudomonadati</taxon>
        <taxon>Pseudomonadota</taxon>
        <taxon>Alphaproteobacteria</taxon>
        <taxon>Hyphomicrobiales</taxon>
        <taxon>Ahrensiaceae</taxon>
        <taxon>Pseudahrensia</taxon>
    </lineage>
</organism>
<reference evidence="4" key="1">
    <citation type="journal article" date="2019" name="Int. J. Syst. Evol. Microbiol.">
        <title>The Global Catalogue of Microorganisms (GCM) 10K type strain sequencing project: providing services to taxonomists for standard genome sequencing and annotation.</title>
        <authorList>
            <consortium name="The Broad Institute Genomics Platform"/>
            <consortium name="The Broad Institute Genome Sequencing Center for Infectious Disease"/>
            <person name="Wu L."/>
            <person name="Ma J."/>
        </authorList>
    </citation>
    <scope>NUCLEOTIDE SEQUENCE [LARGE SCALE GENOMIC DNA]</scope>
    <source>
        <strain evidence="4">CCUG 60023</strain>
    </source>
</reference>
<protein>
    <submittedName>
        <fullName evidence="3">Uncharacterized protein</fullName>
    </submittedName>
</protein>
<gene>
    <name evidence="3" type="ORF">ACFQ14_16935</name>
</gene>
<dbReference type="RefSeq" id="WP_377213936.1">
    <property type="nucleotide sequence ID" value="NZ_JBHTJV010000026.1"/>
</dbReference>
<proteinExistence type="predicted"/>
<accession>A0ABW3FHW6</accession>
<evidence type="ECO:0000256" key="2">
    <source>
        <dbReference type="SAM" id="Phobius"/>
    </source>
</evidence>
<evidence type="ECO:0000313" key="4">
    <source>
        <dbReference type="Proteomes" id="UP001597101"/>
    </source>
</evidence>
<dbReference type="EMBL" id="JBHTJV010000026">
    <property type="protein sequence ID" value="MFD0918091.1"/>
    <property type="molecule type" value="Genomic_DNA"/>
</dbReference>
<name>A0ABW3FHW6_9HYPH</name>
<keyword evidence="2" id="KW-0472">Membrane</keyword>
<evidence type="ECO:0000256" key="1">
    <source>
        <dbReference type="SAM" id="MobiDB-lite"/>
    </source>
</evidence>
<feature type="region of interest" description="Disordered" evidence="1">
    <location>
        <begin position="71"/>
        <end position="94"/>
    </location>
</feature>
<dbReference type="Proteomes" id="UP001597101">
    <property type="component" value="Unassembled WGS sequence"/>
</dbReference>
<feature type="transmembrane region" description="Helical" evidence="2">
    <location>
        <begin position="17"/>
        <end position="39"/>
    </location>
</feature>
<feature type="compositionally biased region" description="Polar residues" evidence="1">
    <location>
        <begin position="83"/>
        <end position="94"/>
    </location>
</feature>
<keyword evidence="2" id="KW-1133">Transmembrane helix</keyword>
<evidence type="ECO:0000313" key="3">
    <source>
        <dbReference type="EMBL" id="MFD0918091.1"/>
    </source>
</evidence>
<keyword evidence="4" id="KW-1185">Reference proteome</keyword>
<keyword evidence="2" id="KW-0812">Transmembrane</keyword>
<sequence>MDTASDVQIADAAASPMIAWLGLGLLGLIIVLTIALLVAQRRQKKNAKDGTYRWQPEQDYDVVYKGESAMTPPFPELKKRQPKNASGSSQKPTP</sequence>
<comment type="caution">
    <text evidence="3">The sequence shown here is derived from an EMBL/GenBank/DDBJ whole genome shotgun (WGS) entry which is preliminary data.</text>
</comment>